<evidence type="ECO:0000313" key="1">
    <source>
        <dbReference type="EMBL" id="TNN77007.1"/>
    </source>
</evidence>
<dbReference type="EMBL" id="SRLO01000088">
    <property type="protein sequence ID" value="TNN77007.1"/>
    <property type="molecule type" value="Genomic_DNA"/>
</dbReference>
<gene>
    <name evidence="1" type="ORF">EYF80_012853</name>
</gene>
<proteinExistence type="predicted"/>
<keyword evidence="2" id="KW-1185">Reference proteome</keyword>
<reference evidence="1 2" key="1">
    <citation type="submission" date="2019-03" db="EMBL/GenBank/DDBJ databases">
        <title>First draft genome of Liparis tanakae, snailfish: a comprehensive survey of snailfish specific genes.</title>
        <authorList>
            <person name="Kim W."/>
            <person name="Song I."/>
            <person name="Jeong J.-H."/>
            <person name="Kim D."/>
            <person name="Kim S."/>
            <person name="Ryu S."/>
            <person name="Song J.Y."/>
            <person name="Lee S.K."/>
        </authorList>
    </citation>
    <scope>NUCLEOTIDE SEQUENCE [LARGE SCALE GENOMIC DNA]</scope>
    <source>
        <tissue evidence="1">Muscle</tissue>
    </source>
</reference>
<name>A0A4Z2IGS1_9TELE</name>
<accession>A0A4Z2IGS1</accession>
<protein>
    <submittedName>
        <fullName evidence="1">Uncharacterized protein</fullName>
    </submittedName>
</protein>
<dbReference type="AlphaFoldDB" id="A0A4Z2IGS1"/>
<organism evidence="1 2">
    <name type="scientific">Liparis tanakae</name>
    <name type="common">Tanaka's snailfish</name>
    <dbReference type="NCBI Taxonomy" id="230148"/>
    <lineage>
        <taxon>Eukaryota</taxon>
        <taxon>Metazoa</taxon>
        <taxon>Chordata</taxon>
        <taxon>Craniata</taxon>
        <taxon>Vertebrata</taxon>
        <taxon>Euteleostomi</taxon>
        <taxon>Actinopterygii</taxon>
        <taxon>Neopterygii</taxon>
        <taxon>Teleostei</taxon>
        <taxon>Neoteleostei</taxon>
        <taxon>Acanthomorphata</taxon>
        <taxon>Eupercaria</taxon>
        <taxon>Perciformes</taxon>
        <taxon>Cottioidei</taxon>
        <taxon>Cottales</taxon>
        <taxon>Liparidae</taxon>
        <taxon>Liparis</taxon>
    </lineage>
</organism>
<dbReference type="Proteomes" id="UP000314294">
    <property type="component" value="Unassembled WGS sequence"/>
</dbReference>
<comment type="caution">
    <text evidence="1">The sequence shown here is derived from an EMBL/GenBank/DDBJ whole genome shotgun (WGS) entry which is preliminary data.</text>
</comment>
<evidence type="ECO:0000313" key="2">
    <source>
        <dbReference type="Proteomes" id="UP000314294"/>
    </source>
</evidence>
<sequence>MEAEGTEPAPSASSALCSPKLMTRAAPSLSCGELSVLVSVGEVPAHVLVSALEVFITAQDLLLMHPDNCCVKRKYVDDQSVSKQ</sequence>